<keyword evidence="4" id="KW-1185">Reference proteome</keyword>
<feature type="compositionally biased region" description="Polar residues" evidence="1">
    <location>
        <begin position="232"/>
        <end position="246"/>
    </location>
</feature>
<protein>
    <recommendedName>
        <fullName evidence="2">PCI domain-containing protein</fullName>
    </recommendedName>
</protein>
<dbReference type="InterPro" id="IPR000717">
    <property type="entry name" value="PCI_dom"/>
</dbReference>
<dbReference type="PROSITE" id="PS50250">
    <property type="entry name" value="PCI"/>
    <property type="match status" value="1"/>
</dbReference>
<evidence type="ECO:0000313" key="4">
    <source>
        <dbReference type="Proteomes" id="UP001642360"/>
    </source>
</evidence>
<feature type="compositionally biased region" description="Polar residues" evidence="1">
    <location>
        <begin position="153"/>
        <end position="168"/>
    </location>
</feature>
<dbReference type="EMBL" id="CAUOFW020003758">
    <property type="protein sequence ID" value="CAK9161925.1"/>
    <property type="molecule type" value="Genomic_DNA"/>
</dbReference>
<name>A0ABC8T1E4_9AQUA</name>
<accession>A0ABC8T1E4</accession>
<organism evidence="3 4">
    <name type="scientific">Ilex paraguariensis</name>
    <name type="common">yerba mate</name>
    <dbReference type="NCBI Taxonomy" id="185542"/>
    <lineage>
        <taxon>Eukaryota</taxon>
        <taxon>Viridiplantae</taxon>
        <taxon>Streptophyta</taxon>
        <taxon>Embryophyta</taxon>
        <taxon>Tracheophyta</taxon>
        <taxon>Spermatophyta</taxon>
        <taxon>Magnoliopsida</taxon>
        <taxon>eudicotyledons</taxon>
        <taxon>Gunneridae</taxon>
        <taxon>Pentapetalae</taxon>
        <taxon>asterids</taxon>
        <taxon>campanulids</taxon>
        <taxon>Aquifoliales</taxon>
        <taxon>Aquifoliaceae</taxon>
        <taxon>Ilex</taxon>
    </lineage>
</organism>
<dbReference type="Gene3D" id="1.25.40.990">
    <property type="match status" value="1"/>
</dbReference>
<evidence type="ECO:0000259" key="2">
    <source>
        <dbReference type="PROSITE" id="PS50250"/>
    </source>
</evidence>
<dbReference type="InterPro" id="IPR005062">
    <property type="entry name" value="SAC3/GANP/THP3_conserved"/>
</dbReference>
<comment type="caution">
    <text evidence="3">The sequence shown here is derived from an EMBL/GenBank/DDBJ whole genome shotgun (WGS) entry which is preliminary data.</text>
</comment>
<dbReference type="InterPro" id="IPR045107">
    <property type="entry name" value="SAC3/GANP/THP3"/>
</dbReference>
<reference evidence="3 4" key="1">
    <citation type="submission" date="2024-02" db="EMBL/GenBank/DDBJ databases">
        <authorList>
            <person name="Vignale AGUSTIN F."/>
            <person name="Sosa J E."/>
            <person name="Modenutti C."/>
        </authorList>
    </citation>
    <scope>NUCLEOTIDE SEQUENCE [LARGE SCALE GENOMIC DNA]</scope>
</reference>
<dbReference type="Pfam" id="PF03399">
    <property type="entry name" value="SAC3_GANP"/>
    <property type="match status" value="1"/>
</dbReference>
<dbReference type="PANTHER" id="PTHR12436">
    <property type="entry name" value="80 KDA MCM3-ASSOCIATED PROTEIN"/>
    <property type="match status" value="1"/>
</dbReference>
<feature type="domain" description="PCI" evidence="2">
    <location>
        <begin position="490"/>
        <end position="704"/>
    </location>
</feature>
<feature type="compositionally biased region" description="Polar residues" evidence="1">
    <location>
        <begin position="29"/>
        <end position="39"/>
    </location>
</feature>
<proteinExistence type="predicted"/>
<sequence>MASRHAFVTPLTLPALTSSVWINPSKLSNNYTNSLSQRDPYQAPPYNGTRDSGGNFPTKYADVQAPKRNRSPPLPSTGEASQEYSLFARNDLERPALTSSVWINPSKLSNNYTNSLAQRDLYQAPPYIGTRDSGGNLPTQYADVQVPKRNRSPPLTSTGEASQENSLFARNDLERPFISPPGLSTRPNGILNGHDPQSHQWSSPSAHATNAEAALSKLSSSPGPKRTRLPSLPSTNQVLQENSYTEQDQDDIERELQAKAKRLARFKNELNQPVQSSSNIEQQKLPMKRQQAIMETQNFMGERSTDLAGDLSSSNFSCDHEGLESSSVIIGLCPDMCPGLESSSVIIGLCPDMCPESERAERERKGDLDQYERVDGDRNQTSRFLAVKKYTRTAEREAELIRPMLILQSTIDYLLNLLDQPYDDRFLGLYNFLWDRMRAIRMDLRMQHIFNTGAVTMLEQMIRLHIIAMHELCEYTRGEGFSEGFDAHLNIEQMNKTSVELFQLYDDHRKKGIDVPTEKEFRGYYALLKLDKHPGYKVEPAELSLGLAKMTPEIRQTSEVLFARDVARACRTGNFIAFFRLARKASFLQACLMHAHFAKLRTQALASLHCGLQNNQGIPLRTQALASLHCGLQNNQGIPVSLISKWLGMEEEDIENLLEYHGFSIKEFEEPYMVKEGPFLNVDNDYAVKCSKLVHLKKSRRINEDVSFPCIAKSLSSDEVKDIQLDKVYEYEPDEFEETQSGAQAVDEEMLDYKTVSSPKDDLQLKPMWKTVGVNQWNEDNRQVPAASPLPWSFSVAHSSPKSQEARVKSAGRPNYDSLFRNSVEKNINSDIKAKEMQVMPRILDQERVSISQVDSAVETSVPQFVAIKDLEDEDRRDTHQEVEAHEVSTSDYDEEVAEAKLKLLSRIWRRRSSKKRELREQRQLAASAALSSLSLGPPLWHYKDQPSTFGELNIDRVLNYRYEKHEQSWSRLNVSEVIAAKLGERNPDAKCLCWKLILCSQGSSNGDKLEQRSLVGHVASGPWLLSKLMPSSKDDSAADELVISSPSLSVWKKWIPSRSGGDQTCCLSVIKDTKFDNLHETVAGGSAVLFLVSEYIPWGTQKIRLHNLLVSLPSGSGIPLLILSGSCVENLHPSTIVKELGLHDIDKSRVNAFLILSLVKSPQKEHLRGFFSDEQLREGLQWLANESPLQPALCSVKTRDLVLSHLNSSLDVLDEINAYSISPEYCVSAFNDALDRSMREIADSANSNPSCWPCPEIALLEGHSDEHRVVVWYLPSIGWSSDARIGQLISALSECKLQCIISVT</sequence>
<evidence type="ECO:0000256" key="1">
    <source>
        <dbReference type="SAM" id="MobiDB-lite"/>
    </source>
</evidence>
<feature type="region of interest" description="Disordered" evidence="1">
    <location>
        <begin position="126"/>
        <end position="251"/>
    </location>
</feature>
<dbReference type="PANTHER" id="PTHR12436:SF17">
    <property type="entry name" value="SAC3 FAMILY PROTEIN B"/>
    <property type="match status" value="1"/>
</dbReference>
<dbReference type="FunFam" id="1.25.40.990:FF:000004">
    <property type="entry name" value="Putative peptidase C48 domain family protein"/>
    <property type="match status" value="1"/>
</dbReference>
<evidence type="ECO:0000313" key="3">
    <source>
        <dbReference type="EMBL" id="CAK9161925.1"/>
    </source>
</evidence>
<feature type="region of interest" description="Disordered" evidence="1">
    <location>
        <begin position="29"/>
        <end position="80"/>
    </location>
</feature>
<dbReference type="Proteomes" id="UP001642360">
    <property type="component" value="Unassembled WGS sequence"/>
</dbReference>
<gene>
    <name evidence="3" type="ORF">ILEXP_LOCUS30751</name>
</gene>
<feature type="compositionally biased region" description="Polar residues" evidence="1">
    <location>
        <begin position="198"/>
        <end position="208"/>
    </location>
</feature>